<evidence type="ECO:0000259" key="8">
    <source>
        <dbReference type="Pfam" id="PF00482"/>
    </source>
</evidence>
<feature type="domain" description="Type II secretion system protein GspF" evidence="8">
    <location>
        <begin position="20"/>
        <end position="137"/>
    </location>
</feature>
<feature type="transmembrane region" description="Helical" evidence="7">
    <location>
        <begin position="118"/>
        <end position="139"/>
    </location>
</feature>
<feature type="domain" description="Type II secretion system protein GspF" evidence="8">
    <location>
        <begin position="207"/>
        <end position="325"/>
    </location>
</feature>
<comment type="subcellular location">
    <subcellularLocation>
        <location evidence="1">Cell membrane</location>
        <topology evidence="1">Multi-pass membrane protein</topology>
    </subcellularLocation>
</comment>
<dbReference type="GO" id="GO:0005886">
    <property type="term" value="C:plasma membrane"/>
    <property type="evidence" value="ECO:0007669"/>
    <property type="project" value="UniProtKB-SubCell"/>
</dbReference>
<dbReference type="GeneID" id="78212449"/>
<keyword evidence="5 7" id="KW-1133">Transmembrane helix</keyword>
<evidence type="ECO:0000313" key="10">
    <source>
        <dbReference type="EMBL" id="QFG51485.1"/>
    </source>
</evidence>
<comment type="similarity">
    <text evidence="2">Belongs to the GSP F family.</text>
</comment>
<dbReference type="InterPro" id="IPR018076">
    <property type="entry name" value="T2SS_GspF_dom"/>
</dbReference>
<evidence type="ECO:0000256" key="1">
    <source>
        <dbReference type="ARBA" id="ARBA00004651"/>
    </source>
</evidence>
<evidence type="ECO:0000256" key="5">
    <source>
        <dbReference type="ARBA" id="ARBA00022989"/>
    </source>
</evidence>
<evidence type="ECO:0000313" key="11">
    <source>
        <dbReference type="Proteomes" id="UP000035709"/>
    </source>
</evidence>
<dbReference type="RefSeq" id="WP_054681997.1">
    <property type="nucleotide sequence ID" value="NZ_AP014808.1"/>
</dbReference>
<dbReference type="PANTHER" id="PTHR30012">
    <property type="entry name" value="GENERAL SECRETION PATHWAY PROTEIN"/>
    <property type="match status" value="1"/>
</dbReference>
<gene>
    <name evidence="10" type="ORF">LA749_05560</name>
    <name evidence="9" type="ORF">LBAT_1097</name>
</gene>
<evidence type="ECO:0000256" key="3">
    <source>
        <dbReference type="ARBA" id="ARBA00022475"/>
    </source>
</evidence>
<accession>A0A0D6A421</accession>
<dbReference type="EMBL" id="AP014808">
    <property type="protein sequence ID" value="BAQ57486.1"/>
    <property type="molecule type" value="Genomic_DNA"/>
</dbReference>
<sequence length="333" mass="37565">MPLIKTTKKDKLTREEQLNFLDYLKNSLSNGFSLNASFELMPVLWPKRKDLMIKLNEEMKLGAHFNEELLKLGFSKTTATQVNLAMQQGSLLECLDQLATLNRLRNEQIKKLKAELSYPFILAVMMVVLLLFMQTFISNQFEDTSDHSGDILLLGLIVLVVICTYYFAKILNLLAKQDYKSLKKLAGYPIVGSVIKTYINYLLIYDIGLLLGSGFSLQKMCEYAADQEKGSLQQYIGAKASKELAAGKSLEYIIKNEPFLSDSLLVLLQTGSKRSKLGSRCLVLGKSLFTDLTSRIEKLVVNVQPFCFILIGLCIIGMYLKLLLPMYSMMQGI</sequence>
<evidence type="ECO:0000256" key="2">
    <source>
        <dbReference type="ARBA" id="ARBA00005745"/>
    </source>
</evidence>
<keyword evidence="3" id="KW-1003">Cell membrane</keyword>
<reference evidence="10 12" key="2">
    <citation type="submission" date="2019-09" db="EMBL/GenBank/DDBJ databases">
        <title>Genome sequencing of Lactobacillus acetotolerans.</title>
        <authorList>
            <person name="Kim K."/>
        </authorList>
    </citation>
    <scope>NUCLEOTIDE SEQUENCE [LARGE SCALE GENOMIC DNA]</scope>
    <source>
        <strain evidence="10 12">LA749</strain>
    </source>
</reference>
<dbReference type="OrthoDB" id="2145980at2"/>
<evidence type="ECO:0000313" key="9">
    <source>
        <dbReference type="EMBL" id="BAQ57486.1"/>
    </source>
</evidence>
<feature type="transmembrane region" description="Helical" evidence="7">
    <location>
        <begin position="151"/>
        <end position="175"/>
    </location>
</feature>
<dbReference type="Gene3D" id="1.20.81.30">
    <property type="entry name" value="Type II secretion system (T2SS), domain F"/>
    <property type="match status" value="2"/>
</dbReference>
<protein>
    <submittedName>
        <fullName evidence="9">Competence protein</fullName>
    </submittedName>
    <submittedName>
        <fullName evidence="10">Type II secretion system protein F</fullName>
    </submittedName>
</protein>
<dbReference type="PANTHER" id="PTHR30012:SF0">
    <property type="entry name" value="TYPE II SECRETION SYSTEM PROTEIN F-RELATED"/>
    <property type="match status" value="1"/>
</dbReference>
<organism evidence="9 11">
    <name type="scientific">Lactobacillus acetotolerans</name>
    <dbReference type="NCBI Taxonomy" id="1600"/>
    <lineage>
        <taxon>Bacteria</taxon>
        <taxon>Bacillati</taxon>
        <taxon>Bacillota</taxon>
        <taxon>Bacilli</taxon>
        <taxon>Lactobacillales</taxon>
        <taxon>Lactobacillaceae</taxon>
        <taxon>Lactobacillus</taxon>
    </lineage>
</organism>
<dbReference type="STRING" id="1600.LBAT_1097"/>
<dbReference type="AlphaFoldDB" id="A0A0D6A421"/>
<name>A0A0D6A421_9LACO</name>
<evidence type="ECO:0000313" key="12">
    <source>
        <dbReference type="Proteomes" id="UP000325393"/>
    </source>
</evidence>
<dbReference type="Pfam" id="PF00482">
    <property type="entry name" value="T2SSF"/>
    <property type="match status" value="2"/>
</dbReference>
<dbReference type="InterPro" id="IPR003004">
    <property type="entry name" value="GspF/PilC"/>
</dbReference>
<dbReference type="KEGG" id="lae:LBAT_1097"/>
<dbReference type="Proteomes" id="UP000035709">
    <property type="component" value="Chromosome"/>
</dbReference>
<evidence type="ECO:0000256" key="6">
    <source>
        <dbReference type="ARBA" id="ARBA00023136"/>
    </source>
</evidence>
<feature type="transmembrane region" description="Helical" evidence="7">
    <location>
        <begin position="299"/>
        <end position="320"/>
    </location>
</feature>
<dbReference type="PATRIC" id="fig|1600.4.peg.1121"/>
<dbReference type="InterPro" id="IPR042094">
    <property type="entry name" value="T2SS_GspF_sf"/>
</dbReference>
<dbReference type="EMBL" id="CP044496">
    <property type="protein sequence ID" value="QFG51485.1"/>
    <property type="molecule type" value="Genomic_DNA"/>
</dbReference>
<keyword evidence="6 7" id="KW-0472">Membrane</keyword>
<evidence type="ECO:0000256" key="4">
    <source>
        <dbReference type="ARBA" id="ARBA00022692"/>
    </source>
</evidence>
<keyword evidence="4 7" id="KW-0812">Transmembrane</keyword>
<evidence type="ECO:0000256" key="7">
    <source>
        <dbReference type="SAM" id="Phobius"/>
    </source>
</evidence>
<dbReference type="Proteomes" id="UP000325393">
    <property type="component" value="Chromosome"/>
</dbReference>
<proteinExistence type="inferred from homology"/>
<reference evidence="9 11" key="1">
    <citation type="submission" date="2015-03" db="EMBL/GenBank/DDBJ databases">
        <title>Complete genome sequence of Lactobacillus acetotolerans NBRC 13120.</title>
        <authorList>
            <person name="Toh H."/>
            <person name="Morita H."/>
            <person name="Fujita N."/>
        </authorList>
    </citation>
    <scope>NUCLEOTIDE SEQUENCE [LARGE SCALE GENOMIC DNA]</scope>
    <source>
        <strain evidence="9 11">NBRC 13120</strain>
    </source>
</reference>
<keyword evidence="11" id="KW-1185">Reference proteome</keyword>